<protein>
    <submittedName>
        <fullName evidence="3">Retrovirus-related Pol polyprotein from transposon 412</fullName>
    </submittedName>
</protein>
<dbReference type="EMBL" id="JAOPHQ010003437">
    <property type="protein sequence ID" value="KAK0143078.1"/>
    <property type="molecule type" value="Genomic_DNA"/>
</dbReference>
<evidence type="ECO:0000256" key="1">
    <source>
        <dbReference type="SAM" id="MobiDB-lite"/>
    </source>
</evidence>
<dbReference type="InterPro" id="IPR036397">
    <property type="entry name" value="RNaseH_sf"/>
</dbReference>
<comment type="caution">
    <text evidence="3">The sequence shown here is derived from an EMBL/GenBank/DDBJ whole genome shotgun (WGS) entry which is preliminary data.</text>
</comment>
<dbReference type="PANTHER" id="PTHR46888">
    <property type="entry name" value="ZINC KNUCKLE DOMAINCONTAINING PROTEIN-RELATED"/>
    <property type="match status" value="1"/>
</dbReference>
<dbReference type="Gene3D" id="3.30.420.10">
    <property type="entry name" value="Ribonuclease H-like superfamily/Ribonuclease H"/>
    <property type="match status" value="1"/>
</dbReference>
<dbReference type="SUPFAM" id="SSF47353">
    <property type="entry name" value="Retrovirus capsid dimerization domain-like"/>
    <property type="match status" value="1"/>
</dbReference>
<dbReference type="SUPFAM" id="SSF53098">
    <property type="entry name" value="Ribonuclease H-like"/>
    <property type="match status" value="1"/>
</dbReference>
<sequence length="617" mass="69094">MGTDDTMEKTDRPFVLNSNSRLLELGIVNAGTARAAPADPSGPMAVPDGALVQIALIQTGLLPRRATTPRGGTPDADHLASIVLAFGRSKDGLLSPLSREPDRRLFLNRGPGDICERALGLELNPRLEDGIVGLRFLLHVSLRRINFVGADNRPGDRHTPKRPPRVLSVLETLLGPGEPPPGTEHDSTVPVTAPVDPHVSAACDVPPRVLNEELLDHYTKDQLLNIAEYYEVDVGDKRQKEKVKTMLKLSLFEKKVLTDGVATVSPGLMSPIVRETGFTFDQQKELLMLKLENDRFKIKAELEKEVTVERLRQETEQLKLEIEQSKIALIREGKIPAVSETGKAQEAYASLSDSDSQKYYIVKSAVLRAYELVPEAYRQRFRTWKKGEMRSHLEFARELTTFFTRWYCASDVEDFEGFDLVAEQQADPSLKVLFEQVRPESEVLDSACGYFLQDALLVLKQLRVQHNQASAYHAQSQGALERFHQTLKSLLRAYCTELNKDWEEGLPWLMLAAREVTQESTGFSPNELVFAHTVRGPLAALCGNWKESNPPKNLIDYINGFRHRLYTAGELAKEKLVLAQNKMKNLYDRHAEHRIFSPGDQDSSQDPVLMEGGVTAP</sequence>
<evidence type="ECO:0000313" key="4">
    <source>
        <dbReference type="Proteomes" id="UP001174136"/>
    </source>
</evidence>
<reference evidence="3" key="1">
    <citation type="journal article" date="2023" name="Front. Mar. Sci.">
        <title>A new Merluccius polli reference genome to investigate the effects of global change in West African waters.</title>
        <authorList>
            <person name="Mateo J.L."/>
            <person name="Blanco-Fernandez C."/>
            <person name="Garcia-Vazquez E."/>
            <person name="Machado-Schiaffino G."/>
        </authorList>
    </citation>
    <scope>NUCLEOTIDE SEQUENCE</scope>
    <source>
        <strain evidence="3">C29</strain>
        <tissue evidence="3">Fin</tissue>
    </source>
</reference>
<evidence type="ECO:0000259" key="2">
    <source>
        <dbReference type="PROSITE" id="PS50994"/>
    </source>
</evidence>
<accession>A0AA47MMD8</accession>
<feature type="domain" description="Integrase catalytic" evidence="2">
    <location>
        <begin position="439"/>
        <end position="533"/>
    </location>
</feature>
<name>A0AA47MMD8_MERPO</name>
<feature type="region of interest" description="Disordered" evidence="1">
    <location>
        <begin position="595"/>
        <end position="617"/>
    </location>
</feature>
<dbReference type="PANTHER" id="PTHR46888:SF13">
    <property type="entry name" value="RIBONUCLEASE H"/>
    <property type="match status" value="1"/>
</dbReference>
<dbReference type="Proteomes" id="UP001174136">
    <property type="component" value="Unassembled WGS sequence"/>
</dbReference>
<dbReference type="GO" id="GO:0003676">
    <property type="term" value="F:nucleic acid binding"/>
    <property type="evidence" value="ECO:0007669"/>
    <property type="project" value="InterPro"/>
</dbReference>
<organism evidence="3 4">
    <name type="scientific">Merluccius polli</name>
    <name type="common">Benguela hake</name>
    <name type="synonym">Merluccius cadenati</name>
    <dbReference type="NCBI Taxonomy" id="89951"/>
    <lineage>
        <taxon>Eukaryota</taxon>
        <taxon>Metazoa</taxon>
        <taxon>Chordata</taxon>
        <taxon>Craniata</taxon>
        <taxon>Vertebrata</taxon>
        <taxon>Euteleostomi</taxon>
        <taxon>Actinopterygii</taxon>
        <taxon>Neopterygii</taxon>
        <taxon>Teleostei</taxon>
        <taxon>Neoteleostei</taxon>
        <taxon>Acanthomorphata</taxon>
        <taxon>Zeiogadaria</taxon>
        <taxon>Gadariae</taxon>
        <taxon>Gadiformes</taxon>
        <taxon>Gadoidei</taxon>
        <taxon>Merlucciidae</taxon>
        <taxon>Merluccius</taxon>
    </lineage>
</organism>
<dbReference type="InterPro" id="IPR012337">
    <property type="entry name" value="RNaseH-like_sf"/>
</dbReference>
<dbReference type="InterPro" id="IPR001584">
    <property type="entry name" value="Integrase_cat-core"/>
</dbReference>
<gene>
    <name evidence="3" type="primary">POL_23</name>
    <name evidence="3" type="ORF">N1851_018804</name>
</gene>
<evidence type="ECO:0000313" key="3">
    <source>
        <dbReference type="EMBL" id="KAK0143078.1"/>
    </source>
</evidence>
<keyword evidence="4" id="KW-1185">Reference proteome</keyword>
<dbReference type="PROSITE" id="PS50994">
    <property type="entry name" value="INTEGRASE"/>
    <property type="match status" value="1"/>
</dbReference>
<dbReference type="AlphaFoldDB" id="A0AA47MMD8"/>
<proteinExistence type="predicted"/>
<dbReference type="GO" id="GO:0015074">
    <property type="term" value="P:DNA integration"/>
    <property type="evidence" value="ECO:0007669"/>
    <property type="project" value="InterPro"/>
</dbReference>